<keyword evidence="2" id="KW-1185">Reference proteome</keyword>
<reference evidence="2" key="1">
    <citation type="submission" date="2017-12" db="EMBL/GenBank/DDBJ databases">
        <title>Draft genome sequence of Telmatospirillum siberiense 26-4b1T, an acidotolerant peatland alphaproteobacterium potentially involved in sulfur cycling.</title>
        <authorList>
            <person name="Hausmann B."/>
            <person name="Pjevac P."/>
            <person name="Schreck K."/>
            <person name="Herbold C.W."/>
            <person name="Daims H."/>
            <person name="Wagner M."/>
            <person name="Pester M."/>
            <person name="Loy A."/>
        </authorList>
    </citation>
    <scope>NUCLEOTIDE SEQUENCE [LARGE SCALE GENOMIC DNA]</scope>
    <source>
        <strain evidence="2">26-4b1</strain>
    </source>
</reference>
<gene>
    <name evidence="1" type="ORF">CWS72_27220</name>
</gene>
<name>A0A2N3PLS2_9PROT</name>
<accession>A0A2N3PLS2</accession>
<evidence type="ECO:0000313" key="2">
    <source>
        <dbReference type="Proteomes" id="UP000233293"/>
    </source>
</evidence>
<dbReference type="Proteomes" id="UP000233293">
    <property type="component" value="Unassembled WGS sequence"/>
</dbReference>
<sequence length="259" mass="25590">MTSAANGTQNETISVTAVKIAANGSTSSSVTTAAEQSNNIWQVTLSNGTALSITGSQNFANGAANLSLGGSFYFQDGAGNAYALDPSQSANGTYQITALSTGATINLTADATRHMDLSGTGLTIDYGNGGQFHWIADAQGATGDYYNNGVLVGTVRGAQTLLNADSFGATTATSVGGLGDLQQINGDGSLGSQTPFFMGSESYGPPASSDAASLEATLTAAVPTDAPVSVPTFSKTALGVTVTDLATAAQTAAGSGGDG</sequence>
<organism evidence="1 2">
    <name type="scientific">Telmatospirillum siberiense</name>
    <dbReference type="NCBI Taxonomy" id="382514"/>
    <lineage>
        <taxon>Bacteria</taxon>
        <taxon>Pseudomonadati</taxon>
        <taxon>Pseudomonadota</taxon>
        <taxon>Alphaproteobacteria</taxon>
        <taxon>Rhodospirillales</taxon>
        <taxon>Rhodospirillaceae</taxon>
        <taxon>Telmatospirillum</taxon>
    </lineage>
</organism>
<evidence type="ECO:0000313" key="1">
    <source>
        <dbReference type="EMBL" id="PKU21346.1"/>
    </source>
</evidence>
<dbReference type="AlphaFoldDB" id="A0A2N3PLS2"/>
<dbReference type="EMBL" id="PIUM01000072">
    <property type="protein sequence ID" value="PKU21346.1"/>
    <property type="molecule type" value="Genomic_DNA"/>
</dbReference>
<comment type="caution">
    <text evidence="1">The sequence shown here is derived from an EMBL/GenBank/DDBJ whole genome shotgun (WGS) entry which is preliminary data.</text>
</comment>
<proteinExistence type="predicted"/>
<feature type="non-terminal residue" evidence="1">
    <location>
        <position position="259"/>
    </location>
</feature>
<protein>
    <submittedName>
        <fullName evidence="1">Uncharacterized protein</fullName>
    </submittedName>
</protein>